<dbReference type="EMBL" id="JAAGMN010006019">
    <property type="protein sequence ID" value="NEE16139.1"/>
    <property type="molecule type" value="Genomic_DNA"/>
</dbReference>
<organism evidence="2">
    <name type="scientific">Streptomyces sp. SID7499</name>
    <dbReference type="NCBI Taxonomy" id="2706086"/>
    <lineage>
        <taxon>Bacteria</taxon>
        <taxon>Bacillati</taxon>
        <taxon>Actinomycetota</taxon>
        <taxon>Actinomycetes</taxon>
        <taxon>Kitasatosporales</taxon>
        <taxon>Streptomycetaceae</taxon>
        <taxon>Streptomyces</taxon>
    </lineage>
</organism>
<dbReference type="InterPro" id="IPR028994">
    <property type="entry name" value="Integrin_alpha_N"/>
</dbReference>
<evidence type="ECO:0000256" key="1">
    <source>
        <dbReference type="ARBA" id="ARBA00022729"/>
    </source>
</evidence>
<gene>
    <name evidence="2" type="ORF">G3M58_57930</name>
</gene>
<feature type="non-terminal residue" evidence="2">
    <location>
        <position position="107"/>
    </location>
</feature>
<keyword evidence="1" id="KW-0732">Signal</keyword>
<dbReference type="SUPFAM" id="SSF69318">
    <property type="entry name" value="Integrin alpha N-terminal domain"/>
    <property type="match status" value="1"/>
</dbReference>
<dbReference type="Pfam" id="PF13517">
    <property type="entry name" value="FG-GAP_3"/>
    <property type="match status" value="1"/>
</dbReference>
<accession>A0A6G3XEA1</accession>
<comment type="caution">
    <text evidence="2">The sequence shown here is derived from an EMBL/GenBank/DDBJ whole genome shotgun (WGS) entry which is preliminary data.</text>
</comment>
<reference evidence="2" key="1">
    <citation type="submission" date="2020-01" db="EMBL/GenBank/DDBJ databases">
        <title>Insect and environment-associated Actinomycetes.</title>
        <authorList>
            <person name="Currrie C."/>
            <person name="Chevrette M."/>
            <person name="Carlson C."/>
            <person name="Stubbendieck R."/>
            <person name="Wendt-Pienkowski E."/>
        </authorList>
    </citation>
    <scope>NUCLEOTIDE SEQUENCE</scope>
    <source>
        <strain evidence="2">SID7499</strain>
    </source>
</reference>
<sequence>VKRSWALLMTSTDFNGDGKGDLLAVDGDDQLLYLHPSDGQGGFGAPVKVSPGRWSGMRMLSTADFTGDGKPDILGTHNNGDLYLYPGNGTGGVTGSSIVGSGWGNIR</sequence>
<dbReference type="PANTHER" id="PTHR44103">
    <property type="entry name" value="PROPROTEIN CONVERTASE P"/>
    <property type="match status" value="1"/>
</dbReference>
<dbReference type="AlphaFoldDB" id="A0A6G3XEA1"/>
<name>A0A6G3XEA1_9ACTN</name>
<proteinExistence type="predicted"/>
<dbReference type="InterPro" id="IPR013517">
    <property type="entry name" value="FG-GAP"/>
</dbReference>
<evidence type="ECO:0000313" key="2">
    <source>
        <dbReference type="EMBL" id="NEE16139.1"/>
    </source>
</evidence>
<dbReference type="Gene3D" id="2.40.128.340">
    <property type="match status" value="1"/>
</dbReference>
<feature type="non-terminal residue" evidence="2">
    <location>
        <position position="1"/>
    </location>
</feature>
<protein>
    <submittedName>
        <fullName evidence="2">VCBS repeat-containing protein</fullName>
    </submittedName>
</protein>
<dbReference type="PANTHER" id="PTHR44103:SF1">
    <property type="entry name" value="PROPROTEIN CONVERTASE P"/>
    <property type="match status" value="1"/>
</dbReference>